<reference evidence="2 3" key="1">
    <citation type="submission" date="2019-03" db="EMBL/GenBank/DDBJ databases">
        <title>Genomic Encyclopedia of Type Strains, Phase IV (KMG-IV): sequencing the most valuable type-strain genomes for metagenomic binning, comparative biology and taxonomic classification.</title>
        <authorList>
            <person name="Goeker M."/>
        </authorList>
    </citation>
    <scope>NUCLEOTIDE SEQUENCE [LARGE SCALE GENOMIC DNA]</scope>
    <source>
        <strain evidence="2 3">DSM 22362</strain>
    </source>
</reference>
<dbReference type="Proteomes" id="UP000295197">
    <property type="component" value="Unassembled WGS sequence"/>
</dbReference>
<gene>
    <name evidence="2" type="ORF">EDC17_101130</name>
</gene>
<comment type="caution">
    <text evidence="2">The sequence shown here is derived from an EMBL/GenBank/DDBJ whole genome shotgun (WGS) entry which is preliminary data.</text>
</comment>
<name>A0A4R3VUD6_9SPHI</name>
<evidence type="ECO:0000313" key="2">
    <source>
        <dbReference type="EMBL" id="TCV17113.1"/>
    </source>
</evidence>
<keyword evidence="3" id="KW-1185">Reference proteome</keyword>
<dbReference type="EMBL" id="SMBZ01000011">
    <property type="protein sequence ID" value="TCV17113.1"/>
    <property type="molecule type" value="Genomic_DNA"/>
</dbReference>
<dbReference type="AlphaFoldDB" id="A0A4R3VUD6"/>
<organism evidence="2 3">
    <name type="scientific">Sphingobacterium alimentarium</name>
    <dbReference type="NCBI Taxonomy" id="797292"/>
    <lineage>
        <taxon>Bacteria</taxon>
        <taxon>Pseudomonadati</taxon>
        <taxon>Bacteroidota</taxon>
        <taxon>Sphingobacteriia</taxon>
        <taxon>Sphingobacteriales</taxon>
        <taxon>Sphingobacteriaceae</taxon>
        <taxon>Sphingobacterium</taxon>
    </lineage>
</organism>
<evidence type="ECO:0000313" key="3">
    <source>
        <dbReference type="Proteomes" id="UP000295197"/>
    </source>
</evidence>
<proteinExistence type="predicted"/>
<sequence length="324" mass="37030">MAATKKVIGDNNSINGYQLTRAWFDFAFEKIEAKAIHTALFMWILELNNRLNWKKHFGLPTQDTMEGLSIGNKKTYLTALKDLSDWGFIKIIQESKNQYSACIIEICRVKNATAQHTALSPALRQHSILPYQKSNGIDNSTDHSIDFSIDSSTGSSTAPIDKPINNETKKPINNESMIENENLPPSIQEVDLDKILPDAVISVETVIKLLKSERWGAWRDRFGMKNSVLPDKMFILLDLFEEHLKDQNQFTKSTRDAQLHFVSWYGKVYLKNVQKESALSKDVGEKPTHEGVDKEIVGKWIWRFGDWRDTTTLTADQKKRNGLK</sequence>
<dbReference type="RefSeq" id="WP_132777202.1">
    <property type="nucleotide sequence ID" value="NZ_SMBZ01000011.1"/>
</dbReference>
<accession>A0A4R3VUD6</accession>
<feature type="region of interest" description="Disordered" evidence="1">
    <location>
        <begin position="151"/>
        <end position="178"/>
    </location>
</feature>
<dbReference type="OrthoDB" id="1275311at2"/>
<evidence type="ECO:0000256" key="1">
    <source>
        <dbReference type="SAM" id="MobiDB-lite"/>
    </source>
</evidence>
<protein>
    <submittedName>
        <fullName evidence="2">Uncharacterized protein</fullName>
    </submittedName>
</protein>